<gene>
    <name evidence="3" type="primary">Acey_s0477.g2178</name>
    <name evidence="3" type="synonym">ASP-s0477.g2178</name>
    <name evidence="3" type="ORF">Y032_0477g2178</name>
</gene>
<dbReference type="EMBL" id="JARK01000077">
    <property type="protein sequence ID" value="EYC43913.1"/>
    <property type="molecule type" value="Genomic_DNA"/>
</dbReference>
<feature type="chain" id="PRO_5001491283" description="SCP domain-containing protein" evidence="1">
    <location>
        <begin position="21"/>
        <end position="217"/>
    </location>
</feature>
<sequence>MAGSSFAVVVLALYVGVANPWIVDPWTCGSKISAEFRELITDYHNSVRSKIAHGMERNHTGKLPSAKNMYEVAWDCELEKLAEKIAADEDFDLESIHPRAANIDHRAHCQNFELNYYQDINKSLKRWNYEVREFGQTDPKNLYNDDSLEHFANMAHGKNTKIGCSYYRKGKALTFVCVYDIGAEWDQPIYELGPRCKTNNDCTTYANSTCDMLCVKK</sequence>
<evidence type="ECO:0000313" key="4">
    <source>
        <dbReference type="Proteomes" id="UP000024635"/>
    </source>
</evidence>
<feature type="signal peptide" evidence="1">
    <location>
        <begin position="1"/>
        <end position="20"/>
    </location>
</feature>
<dbReference type="SMART" id="SM00198">
    <property type="entry name" value="SCP"/>
    <property type="match status" value="1"/>
</dbReference>
<dbReference type="Gene3D" id="3.40.33.10">
    <property type="entry name" value="CAP"/>
    <property type="match status" value="1"/>
</dbReference>
<name>A0A016WXZ9_9BILA</name>
<dbReference type="Proteomes" id="UP000024635">
    <property type="component" value="Unassembled WGS sequence"/>
</dbReference>
<dbReference type="OrthoDB" id="5877551at2759"/>
<protein>
    <recommendedName>
        <fullName evidence="2">SCP domain-containing protein</fullName>
    </recommendedName>
</protein>
<dbReference type="STRING" id="53326.A0A016WXZ9"/>
<dbReference type="InterPro" id="IPR035940">
    <property type="entry name" value="CAP_sf"/>
</dbReference>
<dbReference type="CDD" id="cd05380">
    <property type="entry name" value="CAP_euk"/>
    <property type="match status" value="1"/>
</dbReference>
<keyword evidence="4" id="KW-1185">Reference proteome</keyword>
<evidence type="ECO:0000259" key="2">
    <source>
        <dbReference type="SMART" id="SM00198"/>
    </source>
</evidence>
<accession>A0A016WXZ9</accession>
<dbReference type="AlphaFoldDB" id="A0A016WXZ9"/>
<evidence type="ECO:0000313" key="3">
    <source>
        <dbReference type="EMBL" id="EYC43913.1"/>
    </source>
</evidence>
<feature type="domain" description="SCP" evidence="2">
    <location>
        <begin position="35"/>
        <end position="182"/>
    </location>
</feature>
<reference evidence="4" key="1">
    <citation type="journal article" date="2015" name="Nat. Genet.">
        <title>The genome and transcriptome of the zoonotic hookworm Ancylostoma ceylanicum identify infection-specific gene families.</title>
        <authorList>
            <person name="Schwarz E.M."/>
            <person name="Hu Y."/>
            <person name="Antoshechkin I."/>
            <person name="Miller M.M."/>
            <person name="Sternberg P.W."/>
            <person name="Aroian R.V."/>
        </authorList>
    </citation>
    <scope>NUCLEOTIDE SEQUENCE</scope>
    <source>
        <strain evidence="4">HY135</strain>
    </source>
</reference>
<keyword evidence="1" id="KW-0732">Signal</keyword>
<comment type="caution">
    <text evidence="3">The sequence shown here is derived from an EMBL/GenBank/DDBJ whole genome shotgun (WGS) entry which is preliminary data.</text>
</comment>
<evidence type="ECO:0000256" key="1">
    <source>
        <dbReference type="SAM" id="SignalP"/>
    </source>
</evidence>
<organism evidence="3 4">
    <name type="scientific">Ancylostoma ceylanicum</name>
    <dbReference type="NCBI Taxonomy" id="53326"/>
    <lineage>
        <taxon>Eukaryota</taxon>
        <taxon>Metazoa</taxon>
        <taxon>Ecdysozoa</taxon>
        <taxon>Nematoda</taxon>
        <taxon>Chromadorea</taxon>
        <taxon>Rhabditida</taxon>
        <taxon>Rhabditina</taxon>
        <taxon>Rhabditomorpha</taxon>
        <taxon>Strongyloidea</taxon>
        <taxon>Ancylostomatidae</taxon>
        <taxon>Ancylostomatinae</taxon>
        <taxon>Ancylostoma</taxon>
    </lineage>
</organism>
<dbReference type="SUPFAM" id="SSF55797">
    <property type="entry name" value="PR-1-like"/>
    <property type="match status" value="1"/>
</dbReference>
<proteinExistence type="predicted"/>
<dbReference type="InterPro" id="IPR014044">
    <property type="entry name" value="CAP_dom"/>
</dbReference>
<dbReference type="Pfam" id="PF00188">
    <property type="entry name" value="CAP"/>
    <property type="match status" value="1"/>
</dbReference>